<evidence type="ECO:0000313" key="2">
    <source>
        <dbReference type="Proteomes" id="UP000694892"/>
    </source>
</evidence>
<sequence length="83" mass="9384">MIILDGTCTRFALNADTIMSVMTNYLEHGNPTDQVVFLLAKHNATLIDFWYITIQLGPPNLCPNFPRKTTYTVLFSSNVFLVT</sequence>
<proteinExistence type="predicted"/>
<gene>
    <name evidence="1" type="ORF">XELAEV_18028207mg</name>
</gene>
<organism evidence="1 2">
    <name type="scientific">Xenopus laevis</name>
    <name type="common">African clawed frog</name>
    <dbReference type="NCBI Taxonomy" id="8355"/>
    <lineage>
        <taxon>Eukaryota</taxon>
        <taxon>Metazoa</taxon>
        <taxon>Chordata</taxon>
        <taxon>Craniata</taxon>
        <taxon>Vertebrata</taxon>
        <taxon>Euteleostomi</taxon>
        <taxon>Amphibia</taxon>
        <taxon>Batrachia</taxon>
        <taxon>Anura</taxon>
        <taxon>Pipoidea</taxon>
        <taxon>Pipidae</taxon>
        <taxon>Xenopodinae</taxon>
        <taxon>Xenopus</taxon>
        <taxon>Xenopus</taxon>
    </lineage>
</organism>
<evidence type="ECO:0000313" key="1">
    <source>
        <dbReference type="EMBL" id="OCT81387.1"/>
    </source>
</evidence>
<reference evidence="2" key="1">
    <citation type="journal article" date="2016" name="Nature">
        <title>Genome evolution in the allotetraploid frog Xenopus laevis.</title>
        <authorList>
            <person name="Session A.M."/>
            <person name="Uno Y."/>
            <person name="Kwon T."/>
            <person name="Chapman J.A."/>
            <person name="Toyoda A."/>
            <person name="Takahashi S."/>
            <person name="Fukui A."/>
            <person name="Hikosaka A."/>
            <person name="Suzuki A."/>
            <person name="Kondo M."/>
            <person name="van Heeringen S.J."/>
            <person name="Quigley I."/>
            <person name="Heinz S."/>
            <person name="Ogino H."/>
            <person name="Ochi H."/>
            <person name="Hellsten U."/>
            <person name="Lyons J.B."/>
            <person name="Simakov O."/>
            <person name="Putnam N."/>
            <person name="Stites J."/>
            <person name="Kuroki Y."/>
            <person name="Tanaka T."/>
            <person name="Michiue T."/>
            <person name="Watanabe M."/>
            <person name="Bogdanovic O."/>
            <person name="Lister R."/>
            <person name="Georgiou G."/>
            <person name="Paranjpe S.S."/>
            <person name="van Kruijsbergen I."/>
            <person name="Shu S."/>
            <person name="Carlson J."/>
            <person name="Kinoshita T."/>
            <person name="Ohta Y."/>
            <person name="Mawaribuchi S."/>
            <person name="Jenkins J."/>
            <person name="Grimwood J."/>
            <person name="Schmutz J."/>
            <person name="Mitros T."/>
            <person name="Mozaffari S.V."/>
            <person name="Suzuki Y."/>
            <person name="Haramoto Y."/>
            <person name="Yamamoto T.S."/>
            <person name="Takagi C."/>
            <person name="Heald R."/>
            <person name="Miller K."/>
            <person name="Haudenschild C."/>
            <person name="Kitzman J."/>
            <person name="Nakayama T."/>
            <person name="Izutsu Y."/>
            <person name="Robert J."/>
            <person name="Fortriede J."/>
            <person name="Burns K."/>
            <person name="Lotay V."/>
            <person name="Karimi K."/>
            <person name="Yasuoka Y."/>
            <person name="Dichmann D.S."/>
            <person name="Flajnik M.F."/>
            <person name="Houston D.W."/>
            <person name="Shendure J."/>
            <person name="DuPasquier L."/>
            <person name="Vize P.D."/>
            <person name="Zorn A.M."/>
            <person name="Ito M."/>
            <person name="Marcotte E.M."/>
            <person name="Wallingford J.B."/>
            <person name="Ito Y."/>
            <person name="Asashima M."/>
            <person name="Ueno N."/>
            <person name="Matsuda Y."/>
            <person name="Veenstra G.J."/>
            <person name="Fujiyama A."/>
            <person name="Harland R.M."/>
            <person name="Taira M."/>
            <person name="Rokhsar D.S."/>
        </authorList>
    </citation>
    <scope>NUCLEOTIDE SEQUENCE [LARGE SCALE GENOMIC DNA]</scope>
    <source>
        <strain evidence="2">J</strain>
    </source>
</reference>
<name>A0A974CZ92_XENLA</name>
<dbReference type="AlphaFoldDB" id="A0A974CZ92"/>
<accession>A0A974CZ92</accession>
<dbReference type="EMBL" id="CM004474">
    <property type="protein sequence ID" value="OCT81387.1"/>
    <property type="molecule type" value="Genomic_DNA"/>
</dbReference>
<protein>
    <submittedName>
        <fullName evidence="1">Uncharacterized protein</fullName>
    </submittedName>
</protein>
<dbReference type="Proteomes" id="UP000694892">
    <property type="component" value="Chromosome 5L"/>
</dbReference>